<dbReference type="HOGENOM" id="CLU_1583563_0_0_9"/>
<dbReference type="AlphaFoldDB" id="F2JSS4"/>
<keyword evidence="2" id="KW-1185">Reference proteome</keyword>
<proteinExistence type="predicted"/>
<evidence type="ECO:0000313" key="1">
    <source>
        <dbReference type="EMBL" id="ADZ82908.1"/>
    </source>
</evidence>
<accession>F2JSS4</accession>
<dbReference type="Proteomes" id="UP000008467">
    <property type="component" value="Chromosome"/>
</dbReference>
<dbReference type="EMBL" id="CP002582">
    <property type="protein sequence ID" value="ADZ82908.1"/>
    <property type="molecule type" value="Genomic_DNA"/>
</dbReference>
<gene>
    <name evidence="1" type="ordered locus">Clole_1179</name>
</gene>
<name>F2JSS4_CELLD</name>
<dbReference type="RefSeq" id="WP_013656207.1">
    <property type="nucleotide sequence ID" value="NC_015275.1"/>
</dbReference>
<sequence length="168" mass="20143">MGYNFKEDLQKAKFAEEKFISWCKDKNVKYEDVRLEKHYQDLDVDVVIYKDDKPVNIEIKSDDGIAKYSNNITIELISNMQYSTEGWWVKTTKEGGSKWLLFYSPQRNLFYKIKTDDLKQYIKERGFLRKLEMFNSWCGLINLNSFCRWKGIELDSLIFMQQNKERVA</sequence>
<evidence type="ECO:0000313" key="2">
    <source>
        <dbReference type="Proteomes" id="UP000008467"/>
    </source>
</evidence>
<reference evidence="1 2" key="1">
    <citation type="journal article" date="2011" name="J. Bacteriol.">
        <title>Complete genome sequence of the cellulose-degrading bacterium Cellulosilyticum lentocellum.</title>
        <authorList>
            <consortium name="US DOE Joint Genome Institute"/>
            <person name="Miller D.A."/>
            <person name="Suen G."/>
            <person name="Bruce D."/>
            <person name="Copeland A."/>
            <person name="Cheng J.F."/>
            <person name="Detter C."/>
            <person name="Goodwin L.A."/>
            <person name="Han C.S."/>
            <person name="Hauser L.J."/>
            <person name="Land M.L."/>
            <person name="Lapidus A."/>
            <person name="Lucas S."/>
            <person name="Meincke L."/>
            <person name="Pitluck S."/>
            <person name="Tapia R."/>
            <person name="Teshima H."/>
            <person name="Woyke T."/>
            <person name="Fox B.G."/>
            <person name="Angert E.R."/>
            <person name="Currie C.R."/>
        </authorList>
    </citation>
    <scope>NUCLEOTIDE SEQUENCE [LARGE SCALE GENOMIC DNA]</scope>
    <source>
        <strain evidence="2">ATCC 49066 / DSM 5427 / NCIMB 11756 / RHM5</strain>
    </source>
</reference>
<organism evidence="1 2">
    <name type="scientific">Cellulosilyticum lentocellum (strain ATCC 49066 / DSM 5427 / NCIMB 11756 / RHM5)</name>
    <name type="common">Clostridium lentocellum</name>
    <dbReference type="NCBI Taxonomy" id="642492"/>
    <lineage>
        <taxon>Bacteria</taxon>
        <taxon>Bacillati</taxon>
        <taxon>Bacillota</taxon>
        <taxon>Clostridia</taxon>
        <taxon>Lachnospirales</taxon>
        <taxon>Cellulosilyticaceae</taxon>
        <taxon>Cellulosilyticum</taxon>
    </lineage>
</organism>
<dbReference type="STRING" id="642492.Clole_1179"/>
<protein>
    <submittedName>
        <fullName evidence="1">Uncharacterized protein</fullName>
    </submittedName>
</protein>
<dbReference type="KEGG" id="cle:Clole_1179"/>